<gene>
    <name evidence="2" type="ORF">OLEA9_A101580</name>
</gene>
<name>A0A8S0SG70_OLEEU</name>
<dbReference type="Gramene" id="OE9A101580T1">
    <property type="protein sequence ID" value="OE9A101580C1"/>
    <property type="gene ID" value="OE9A101580"/>
</dbReference>
<evidence type="ECO:0000256" key="1">
    <source>
        <dbReference type="SAM" id="MobiDB-lite"/>
    </source>
</evidence>
<protein>
    <submittedName>
        <fullName evidence="2">Uncharacterized protein</fullName>
    </submittedName>
</protein>
<evidence type="ECO:0000313" key="3">
    <source>
        <dbReference type="Proteomes" id="UP000594638"/>
    </source>
</evidence>
<sequence>ERLSDSDPLGCDVGPFSWSTGLTNEYFDHEVVGLKVEPGSDRCCTNSDGSSQRRDDGSSQNRTGNWYFEAR</sequence>
<evidence type="ECO:0000313" key="2">
    <source>
        <dbReference type="EMBL" id="CAA2990695.1"/>
    </source>
</evidence>
<accession>A0A8S0SG70</accession>
<keyword evidence="3" id="KW-1185">Reference proteome</keyword>
<comment type="caution">
    <text evidence="2">The sequence shown here is derived from an EMBL/GenBank/DDBJ whole genome shotgun (WGS) entry which is preliminary data.</text>
</comment>
<dbReference type="EMBL" id="CACTIH010004367">
    <property type="protein sequence ID" value="CAA2990695.1"/>
    <property type="molecule type" value="Genomic_DNA"/>
</dbReference>
<feature type="non-terminal residue" evidence="2">
    <location>
        <position position="1"/>
    </location>
</feature>
<feature type="region of interest" description="Disordered" evidence="1">
    <location>
        <begin position="38"/>
        <end position="71"/>
    </location>
</feature>
<dbReference type="AlphaFoldDB" id="A0A8S0SG70"/>
<dbReference type="Proteomes" id="UP000594638">
    <property type="component" value="Unassembled WGS sequence"/>
</dbReference>
<organism evidence="2 3">
    <name type="scientific">Olea europaea subsp. europaea</name>
    <dbReference type="NCBI Taxonomy" id="158383"/>
    <lineage>
        <taxon>Eukaryota</taxon>
        <taxon>Viridiplantae</taxon>
        <taxon>Streptophyta</taxon>
        <taxon>Embryophyta</taxon>
        <taxon>Tracheophyta</taxon>
        <taxon>Spermatophyta</taxon>
        <taxon>Magnoliopsida</taxon>
        <taxon>eudicotyledons</taxon>
        <taxon>Gunneridae</taxon>
        <taxon>Pentapetalae</taxon>
        <taxon>asterids</taxon>
        <taxon>lamiids</taxon>
        <taxon>Lamiales</taxon>
        <taxon>Oleaceae</taxon>
        <taxon>Oleeae</taxon>
        <taxon>Olea</taxon>
    </lineage>
</organism>
<reference evidence="2 3" key="1">
    <citation type="submission" date="2019-12" db="EMBL/GenBank/DDBJ databases">
        <authorList>
            <person name="Alioto T."/>
            <person name="Alioto T."/>
            <person name="Gomez Garrido J."/>
        </authorList>
    </citation>
    <scope>NUCLEOTIDE SEQUENCE [LARGE SCALE GENOMIC DNA]</scope>
</reference>
<proteinExistence type="predicted"/>